<accession>D7CRE5</accession>
<reference evidence="2 3" key="2">
    <citation type="journal article" date="2011" name="Stand. Genomic Sci.">
        <title>Complete genome sequence of Truepera radiovictrix type strain (RQ-24).</title>
        <authorList>
            <person name="Ivanova N."/>
            <person name="Rohde C."/>
            <person name="Munk C."/>
            <person name="Nolan M."/>
            <person name="Lucas S."/>
            <person name="Del Rio T.G."/>
            <person name="Tice H."/>
            <person name="Deshpande S."/>
            <person name="Cheng J.F."/>
            <person name="Tapia R."/>
            <person name="Han C."/>
            <person name="Goodwin L."/>
            <person name="Pitluck S."/>
            <person name="Liolios K."/>
            <person name="Mavromatis K."/>
            <person name="Mikhailova N."/>
            <person name="Pati A."/>
            <person name="Chen A."/>
            <person name="Palaniappan K."/>
            <person name="Land M."/>
            <person name="Hauser L."/>
            <person name="Chang Y.J."/>
            <person name="Jeffries C.D."/>
            <person name="Brambilla E."/>
            <person name="Rohde M."/>
            <person name="Goker M."/>
            <person name="Tindall B.J."/>
            <person name="Woyke T."/>
            <person name="Bristow J."/>
            <person name="Eisen J.A."/>
            <person name="Markowitz V."/>
            <person name="Hugenholtz P."/>
            <person name="Kyrpides N.C."/>
            <person name="Klenk H.P."/>
            <person name="Lapidus A."/>
        </authorList>
    </citation>
    <scope>NUCLEOTIDE SEQUENCE [LARGE SCALE GENOMIC DNA]</scope>
    <source>
        <strain evidence="3">DSM 17093 / CIP 108686 / LMG 22925 / RQ-24</strain>
    </source>
</reference>
<dbReference type="InterPro" id="IPR011856">
    <property type="entry name" value="tRNA_endonuc-like_dom_sf"/>
</dbReference>
<organism evidence="2 3">
    <name type="scientific">Truepera radiovictrix (strain DSM 17093 / CIP 108686 / LMG 22925 / RQ-24)</name>
    <dbReference type="NCBI Taxonomy" id="649638"/>
    <lineage>
        <taxon>Bacteria</taxon>
        <taxon>Thermotogati</taxon>
        <taxon>Deinococcota</taxon>
        <taxon>Deinococci</taxon>
        <taxon>Trueperales</taxon>
        <taxon>Trueperaceae</taxon>
        <taxon>Truepera</taxon>
    </lineage>
</organism>
<name>D7CRE5_TRURR</name>
<reference evidence="3" key="1">
    <citation type="submission" date="2010-05" db="EMBL/GenBank/DDBJ databases">
        <title>The complete genome of Truepera radiovictris DSM 17093.</title>
        <authorList>
            <consortium name="US DOE Joint Genome Institute (JGI-PGF)"/>
            <person name="Lucas S."/>
            <person name="Copeland A."/>
            <person name="Lapidus A."/>
            <person name="Glavina del Rio T."/>
            <person name="Dalin E."/>
            <person name="Tice H."/>
            <person name="Bruce D."/>
            <person name="Goodwin L."/>
            <person name="Pitluck S."/>
            <person name="Kyrpides N."/>
            <person name="Mavromatis K."/>
            <person name="Ovchinnikova G."/>
            <person name="Munk A.C."/>
            <person name="Detter J.C."/>
            <person name="Han C."/>
            <person name="Tapia R."/>
            <person name="Land M."/>
            <person name="Hauser L."/>
            <person name="Markowitz V."/>
            <person name="Cheng J.-F."/>
            <person name="Hugenholtz P."/>
            <person name="Woyke T."/>
            <person name="Wu D."/>
            <person name="Tindall B."/>
            <person name="Pomrenke H.G."/>
            <person name="Brambilla E."/>
            <person name="Klenk H.-P."/>
            <person name="Eisen J.A."/>
        </authorList>
    </citation>
    <scope>NUCLEOTIDE SEQUENCE [LARGE SCALE GENOMIC DNA]</scope>
    <source>
        <strain evidence="3">DSM 17093 / CIP 108686 / LMG 22925 / RQ-24</strain>
    </source>
</reference>
<dbReference type="OrthoDB" id="9798761at2"/>
<evidence type="ECO:0000313" key="2">
    <source>
        <dbReference type="EMBL" id="ADI15233.1"/>
    </source>
</evidence>
<evidence type="ECO:0000313" key="3">
    <source>
        <dbReference type="Proteomes" id="UP000000379"/>
    </source>
</evidence>
<dbReference type="Pfam" id="PF18899">
    <property type="entry name" value="DUF5655"/>
    <property type="match status" value="1"/>
</dbReference>
<dbReference type="KEGG" id="tra:Trad_2120"/>
<proteinExistence type="predicted"/>
<dbReference type="eggNOG" id="COG3586">
    <property type="taxonomic scope" value="Bacteria"/>
</dbReference>
<dbReference type="Gene3D" id="3.40.1350.10">
    <property type="match status" value="1"/>
</dbReference>
<dbReference type="EMBL" id="CP002049">
    <property type="protein sequence ID" value="ADI15233.1"/>
    <property type="molecule type" value="Genomic_DNA"/>
</dbReference>
<dbReference type="HOGENOM" id="CLU_080101_0_0_0"/>
<dbReference type="Proteomes" id="UP000000379">
    <property type="component" value="Chromosome"/>
</dbReference>
<gene>
    <name evidence="2" type="ordered locus">Trad_2120</name>
</gene>
<evidence type="ECO:0000259" key="1">
    <source>
        <dbReference type="Pfam" id="PF18899"/>
    </source>
</evidence>
<feature type="domain" description="DUF5655" evidence="1">
    <location>
        <begin position="198"/>
        <end position="295"/>
    </location>
</feature>
<dbReference type="AlphaFoldDB" id="D7CRE5"/>
<dbReference type="STRING" id="649638.Trad_2120"/>
<dbReference type="GO" id="GO:0003676">
    <property type="term" value="F:nucleic acid binding"/>
    <property type="evidence" value="ECO:0007669"/>
    <property type="project" value="InterPro"/>
</dbReference>
<dbReference type="InterPro" id="IPR043714">
    <property type="entry name" value="DUF5655"/>
</dbReference>
<keyword evidence="3" id="KW-1185">Reference proteome</keyword>
<dbReference type="RefSeq" id="WP_013178597.1">
    <property type="nucleotide sequence ID" value="NC_014221.1"/>
</dbReference>
<protein>
    <recommendedName>
        <fullName evidence="1">DUF5655 domain-containing protein</fullName>
    </recommendedName>
</protein>
<sequence>MPLFSRSDDKLFAVAQTNFATEKELQKLVENNLAAIFNCRLVASEFSTGQQHAGRIDTLGLSEDNNPVIIEYKKVESSALITQSLFYLSWIQDHRGDFEIAAQKALGNDTKVDWSDIRVICLAPNYNRYDLHAAQVIGGSIELWTYRLFDNQTIYFEEILQKAYAPPAVTETASRHSVATTVGKKTMLTRPSASYTFEEHLSGKSQEIRDLAYAVQDFVMGLDAAIEEAPKKLYVAYRISQNIVCMEVRKKHLALYLKLDPREVSGPPGISRDVSRIGHFGTGDLEIIVKSPADLEASKPFLELAYRRVGG</sequence>